<keyword evidence="9" id="KW-0624">Polysaccharide degradation</keyword>
<dbReference type="InterPro" id="IPR050314">
    <property type="entry name" value="Glycosyl_Hydrlase_18"/>
</dbReference>
<evidence type="ECO:0000256" key="12">
    <source>
        <dbReference type="SAM" id="MobiDB-lite"/>
    </source>
</evidence>
<dbReference type="Proteomes" id="UP000232875">
    <property type="component" value="Unassembled WGS sequence"/>
</dbReference>
<proteinExistence type="inferred from homology"/>
<keyword evidence="4" id="KW-0964">Secreted</keyword>
<feature type="region of interest" description="Disordered" evidence="12">
    <location>
        <begin position="1"/>
        <end position="28"/>
    </location>
</feature>
<comment type="catalytic activity">
    <reaction evidence="1">
        <text>Random endo-hydrolysis of N-acetyl-beta-D-glucosaminide (1-&gt;4)-beta-linkages in chitin and chitodextrins.</text>
        <dbReference type="EC" id="3.2.1.14"/>
    </reaction>
</comment>
<dbReference type="GO" id="GO:0000272">
    <property type="term" value="P:polysaccharide catabolic process"/>
    <property type="evidence" value="ECO:0007669"/>
    <property type="project" value="UniProtKB-KW"/>
</dbReference>
<dbReference type="Pfam" id="PF00704">
    <property type="entry name" value="Glyco_hydro_18"/>
    <property type="match status" value="1"/>
</dbReference>
<accession>A0A2N1J981</accession>
<dbReference type="SMART" id="SM00636">
    <property type="entry name" value="Glyco_18"/>
    <property type="match status" value="1"/>
</dbReference>
<keyword evidence="7" id="KW-0119">Carbohydrate metabolism</keyword>
<reference evidence="14 15" key="1">
    <citation type="submission" date="2017-10" db="EMBL/GenBank/DDBJ databases">
        <title>A novel species of cold-tolerant Malassezia isolated from bats.</title>
        <authorList>
            <person name="Lorch J.M."/>
            <person name="Palmer J.M."/>
            <person name="Vanderwolf K.J."/>
            <person name="Schmidt K.Z."/>
            <person name="Verant M.L."/>
            <person name="Weller T.J."/>
            <person name="Blehert D.S."/>
        </authorList>
    </citation>
    <scope>NUCLEOTIDE SEQUENCE [LARGE SCALE GENOMIC DNA]</scope>
    <source>
        <strain evidence="14 15">NWHC:44797-103</strain>
    </source>
</reference>
<organism evidence="14 15">
    <name type="scientific">Malassezia vespertilionis</name>
    <dbReference type="NCBI Taxonomy" id="2020962"/>
    <lineage>
        <taxon>Eukaryota</taxon>
        <taxon>Fungi</taxon>
        <taxon>Dikarya</taxon>
        <taxon>Basidiomycota</taxon>
        <taxon>Ustilaginomycotina</taxon>
        <taxon>Malasseziomycetes</taxon>
        <taxon>Malasseziales</taxon>
        <taxon>Malasseziaceae</taxon>
        <taxon>Malassezia</taxon>
    </lineage>
</organism>
<dbReference type="InterPro" id="IPR001223">
    <property type="entry name" value="Glyco_hydro18_cat"/>
</dbReference>
<keyword evidence="8 10" id="KW-0326">Glycosidase</keyword>
<evidence type="ECO:0000259" key="13">
    <source>
        <dbReference type="PROSITE" id="PS51910"/>
    </source>
</evidence>
<evidence type="ECO:0000256" key="10">
    <source>
        <dbReference type="RuleBase" id="RU000489"/>
    </source>
</evidence>
<protein>
    <recommendedName>
        <fullName evidence="3">chitinase</fullName>
        <ecNumber evidence="3">3.2.1.14</ecNumber>
    </recommendedName>
</protein>
<dbReference type="InterPro" id="IPR001579">
    <property type="entry name" value="Glyco_hydro_18_chit_AS"/>
</dbReference>
<dbReference type="InterPro" id="IPR011583">
    <property type="entry name" value="Chitinase_II/V-like_cat"/>
</dbReference>
<dbReference type="EMBL" id="KZ454992">
    <property type="protein sequence ID" value="PKI83110.1"/>
    <property type="molecule type" value="Genomic_DNA"/>
</dbReference>
<evidence type="ECO:0000256" key="6">
    <source>
        <dbReference type="ARBA" id="ARBA00023024"/>
    </source>
</evidence>
<dbReference type="GO" id="GO:0008061">
    <property type="term" value="F:chitin binding"/>
    <property type="evidence" value="ECO:0007669"/>
    <property type="project" value="InterPro"/>
</dbReference>
<evidence type="ECO:0000256" key="2">
    <source>
        <dbReference type="ARBA" id="ARBA00004613"/>
    </source>
</evidence>
<dbReference type="Gene3D" id="3.20.20.80">
    <property type="entry name" value="Glycosidases"/>
    <property type="match status" value="1"/>
</dbReference>
<dbReference type="GO" id="GO:0005576">
    <property type="term" value="C:extracellular region"/>
    <property type="evidence" value="ECO:0007669"/>
    <property type="project" value="UniProtKB-SubCell"/>
</dbReference>
<dbReference type="STRING" id="2020962.A0A2N1J981"/>
<keyword evidence="15" id="KW-1185">Reference proteome</keyword>
<evidence type="ECO:0000256" key="4">
    <source>
        <dbReference type="ARBA" id="ARBA00022525"/>
    </source>
</evidence>
<dbReference type="Gene3D" id="3.10.50.10">
    <property type="match status" value="1"/>
</dbReference>
<feature type="domain" description="GH18" evidence="13">
    <location>
        <begin position="3"/>
        <end position="357"/>
    </location>
</feature>
<dbReference type="PANTHER" id="PTHR11177">
    <property type="entry name" value="CHITINASE"/>
    <property type="match status" value="1"/>
</dbReference>
<dbReference type="SUPFAM" id="SSF51445">
    <property type="entry name" value="(Trans)glycosidases"/>
    <property type="match status" value="1"/>
</dbReference>
<dbReference type="InterPro" id="IPR017853">
    <property type="entry name" value="GH"/>
</dbReference>
<evidence type="ECO:0000256" key="7">
    <source>
        <dbReference type="ARBA" id="ARBA00023277"/>
    </source>
</evidence>
<dbReference type="PROSITE" id="PS01095">
    <property type="entry name" value="GH18_1"/>
    <property type="match status" value="1"/>
</dbReference>
<dbReference type="PANTHER" id="PTHR11177:SF317">
    <property type="entry name" value="CHITINASE 12-RELATED"/>
    <property type="match status" value="1"/>
</dbReference>
<evidence type="ECO:0000256" key="1">
    <source>
        <dbReference type="ARBA" id="ARBA00000822"/>
    </source>
</evidence>
<dbReference type="SUPFAM" id="SSF54556">
    <property type="entry name" value="Chitinase insertion domain"/>
    <property type="match status" value="1"/>
</dbReference>
<dbReference type="EC" id="3.2.1.14" evidence="3"/>
<evidence type="ECO:0000313" key="15">
    <source>
        <dbReference type="Proteomes" id="UP000232875"/>
    </source>
</evidence>
<dbReference type="CDD" id="cd06548">
    <property type="entry name" value="GH18_chitinase"/>
    <property type="match status" value="1"/>
</dbReference>
<gene>
    <name evidence="14" type="primary">CTS1</name>
    <name evidence="14" type="ORF">MVES_002916</name>
</gene>
<comment type="subcellular location">
    <subcellularLocation>
        <location evidence="2">Secreted</location>
    </subcellularLocation>
</comment>
<dbReference type="FunFam" id="3.20.20.80:FF:000075">
    <property type="entry name" value="Sporulation-specific chitinase"/>
    <property type="match status" value="1"/>
</dbReference>
<evidence type="ECO:0000256" key="5">
    <source>
        <dbReference type="ARBA" id="ARBA00022801"/>
    </source>
</evidence>
<evidence type="ECO:0000256" key="11">
    <source>
        <dbReference type="RuleBase" id="RU004453"/>
    </source>
</evidence>
<comment type="similarity">
    <text evidence="11">Belongs to the glycosyl hydrolase 18 family.</text>
</comment>
<dbReference type="OrthoDB" id="76388at2759"/>
<evidence type="ECO:0000256" key="9">
    <source>
        <dbReference type="ARBA" id="ARBA00023326"/>
    </source>
</evidence>
<keyword evidence="6" id="KW-0146">Chitin degradation</keyword>
<dbReference type="PROSITE" id="PS51910">
    <property type="entry name" value="GH18_2"/>
    <property type="match status" value="1"/>
</dbReference>
<keyword evidence="5 10" id="KW-0378">Hydrolase</keyword>
<sequence>MTFHLPGILHKRRSTNQAPGNGKRGYKPSDVPVEQLTHILYAFANIDPDTGTVFLSDKWADQEIKYGGDTDQGPDQLYGNLKQVLLYKQQHRHLKTLLSIGGWSYSSNFKCLSDATKRARFAESAVRLLADYGFDGLDVDWEYPESKDQARIYVALLKEVRHGLDAYGAHTTPDHPHYLLTIAAPCSPAKYRILDIKAMDAYLDYWNLMAYDFSGSWDSAANHQANLYGTPLSCAASVKYYASNGTHNSKLVLGAPAYGRGFDGTQGPGHSFTSIPPGSLEHGVFAYWELPIQGAKEHYDKKAGAAWSYDSANAQLISYDSPSAAKAKVEYIAEKGLAGAMLWELAGDQPATNPRSL</sequence>
<dbReference type="GO" id="GO:0006032">
    <property type="term" value="P:chitin catabolic process"/>
    <property type="evidence" value="ECO:0007669"/>
    <property type="project" value="UniProtKB-KW"/>
</dbReference>
<evidence type="ECO:0000313" key="14">
    <source>
        <dbReference type="EMBL" id="PKI83110.1"/>
    </source>
</evidence>
<dbReference type="AlphaFoldDB" id="A0A2N1J981"/>
<evidence type="ECO:0000256" key="3">
    <source>
        <dbReference type="ARBA" id="ARBA00012729"/>
    </source>
</evidence>
<dbReference type="InterPro" id="IPR029070">
    <property type="entry name" value="Chitinase_insertion_sf"/>
</dbReference>
<evidence type="ECO:0000256" key="8">
    <source>
        <dbReference type="ARBA" id="ARBA00023295"/>
    </source>
</evidence>
<dbReference type="GO" id="GO:0008843">
    <property type="term" value="F:endochitinase activity"/>
    <property type="evidence" value="ECO:0007669"/>
    <property type="project" value="UniProtKB-EC"/>
</dbReference>
<name>A0A2N1J981_9BASI</name>